<dbReference type="EMBL" id="JBJUIK010000007">
    <property type="protein sequence ID" value="KAL3522992.1"/>
    <property type="molecule type" value="Genomic_DNA"/>
</dbReference>
<feature type="domain" description="HMA" evidence="7">
    <location>
        <begin position="7"/>
        <end position="71"/>
    </location>
</feature>
<feature type="region of interest" description="Disordered" evidence="6">
    <location>
        <begin position="149"/>
        <end position="238"/>
    </location>
</feature>
<dbReference type="SUPFAM" id="SSF55008">
    <property type="entry name" value="HMA, heavy metal-associated domain"/>
    <property type="match status" value="1"/>
</dbReference>
<dbReference type="GO" id="GO:0046872">
    <property type="term" value="F:metal ion binding"/>
    <property type="evidence" value="ECO:0007669"/>
    <property type="project" value="UniProtKB-KW"/>
</dbReference>
<dbReference type="Pfam" id="PF00403">
    <property type="entry name" value="HMA"/>
    <property type="match status" value="1"/>
</dbReference>
<evidence type="ECO:0000256" key="1">
    <source>
        <dbReference type="ARBA" id="ARBA00004170"/>
    </source>
</evidence>
<comment type="subcellular location">
    <subcellularLocation>
        <location evidence="1">Membrane</location>
        <topology evidence="1">Peripheral membrane protein</topology>
    </subcellularLocation>
</comment>
<comment type="caution">
    <text evidence="8">The sequence shown here is derived from an EMBL/GenBank/DDBJ whole genome shotgun (WGS) entry which is preliminary data.</text>
</comment>
<feature type="region of interest" description="Disordered" evidence="6">
    <location>
        <begin position="84"/>
        <end position="105"/>
    </location>
</feature>
<keyword evidence="4" id="KW-0636">Prenylation</keyword>
<feature type="compositionally biased region" description="Basic and acidic residues" evidence="6">
    <location>
        <begin position="93"/>
        <end position="105"/>
    </location>
</feature>
<dbReference type="GO" id="GO:0016020">
    <property type="term" value="C:membrane"/>
    <property type="evidence" value="ECO:0007669"/>
    <property type="project" value="UniProtKB-SubCell"/>
</dbReference>
<keyword evidence="9" id="KW-1185">Reference proteome</keyword>
<dbReference type="InterPro" id="IPR006121">
    <property type="entry name" value="HMA_dom"/>
</dbReference>
<evidence type="ECO:0000313" key="9">
    <source>
        <dbReference type="Proteomes" id="UP001630127"/>
    </source>
</evidence>
<feature type="compositionally biased region" description="Basic and acidic residues" evidence="6">
    <location>
        <begin position="203"/>
        <end position="214"/>
    </location>
</feature>
<keyword evidence="3" id="KW-0479">Metal-binding</keyword>
<reference evidence="8 9" key="1">
    <citation type="submission" date="2024-11" db="EMBL/GenBank/DDBJ databases">
        <title>A near-complete genome assembly of Cinchona calisaya.</title>
        <authorList>
            <person name="Lian D.C."/>
            <person name="Zhao X.W."/>
            <person name="Wei L."/>
        </authorList>
    </citation>
    <scope>NUCLEOTIDE SEQUENCE [LARGE SCALE GENOMIC DNA]</scope>
    <source>
        <tissue evidence="8">Nenye</tissue>
    </source>
</reference>
<name>A0ABD2ZXV8_9GENT</name>
<protein>
    <recommendedName>
        <fullName evidence="7">HMA domain-containing protein</fullName>
    </recommendedName>
</protein>
<keyword evidence="4" id="KW-0449">Lipoprotein</keyword>
<evidence type="ECO:0000313" key="8">
    <source>
        <dbReference type="EMBL" id="KAL3522992.1"/>
    </source>
</evidence>
<gene>
    <name evidence="8" type="ORF">ACH5RR_015826</name>
</gene>
<feature type="compositionally biased region" description="Polar residues" evidence="6">
    <location>
        <begin position="185"/>
        <end position="197"/>
    </location>
</feature>
<evidence type="ECO:0000256" key="5">
    <source>
        <dbReference type="ARBA" id="ARBA00024045"/>
    </source>
</evidence>
<evidence type="ECO:0000256" key="4">
    <source>
        <dbReference type="ARBA" id="ARBA00023289"/>
    </source>
</evidence>
<dbReference type="AlphaFoldDB" id="A0ABD2ZXV8"/>
<accession>A0ABD2ZXV8</accession>
<organism evidence="8 9">
    <name type="scientific">Cinchona calisaya</name>
    <dbReference type="NCBI Taxonomy" id="153742"/>
    <lineage>
        <taxon>Eukaryota</taxon>
        <taxon>Viridiplantae</taxon>
        <taxon>Streptophyta</taxon>
        <taxon>Embryophyta</taxon>
        <taxon>Tracheophyta</taxon>
        <taxon>Spermatophyta</taxon>
        <taxon>Magnoliopsida</taxon>
        <taxon>eudicotyledons</taxon>
        <taxon>Gunneridae</taxon>
        <taxon>Pentapetalae</taxon>
        <taxon>asterids</taxon>
        <taxon>lamiids</taxon>
        <taxon>Gentianales</taxon>
        <taxon>Rubiaceae</taxon>
        <taxon>Cinchonoideae</taxon>
        <taxon>Cinchoneae</taxon>
        <taxon>Cinchona</taxon>
    </lineage>
</organism>
<evidence type="ECO:0000256" key="2">
    <source>
        <dbReference type="ARBA" id="ARBA00022481"/>
    </source>
</evidence>
<evidence type="ECO:0000259" key="7">
    <source>
        <dbReference type="PROSITE" id="PS50846"/>
    </source>
</evidence>
<evidence type="ECO:0000256" key="6">
    <source>
        <dbReference type="SAM" id="MobiDB-lite"/>
    </source>
</evidence>
<keyword evidence="2" id="KW-0488">Methylation</keyword>
<dbReference type="Proteomes" id="UP001630127">
    <property type="component" value="Unassembled WGS sequence"/>
</dbReference>
<dbReference type="PANTHER" id="PTHR45868">
    <property type="entry name" value="HEAVY METAL-ASSOCIATED ISOPRENYLATED PLANT PROTEIN 33-RELATED"/>
    <property type="match status" value="1"/>
</dbReference>
<comment type="similarity">
    <text evidence="5">Belongs to the HIPP family.</text>
</comment>
<evidence type="ECO:0000256" key="3">
    <source>
        <dbReference type="ARBA" id="ARBA00022723"/>
    </source>
</evidence>
<dbReference type="CDD" id="cd00371">
    <property type="entry name" value="HMA"/>
    <property type="match status" value="1"/>
</dbReference>
<dbReference type="PANTHER" id="PTHR45868:SF80">
    <property type="entry name" value="F15K9.8-RELATED"/>
    <property type="match status" value="1"/>
</dbReference>
<dbReference type="PROSITE" id="PS50846">
    <property type="entry name" value="HMA_2"/>
    <property type="match status" value="1"/>
</dbReference>
<dbReference type="Gene3D" id="3.30.70.100">
    <property type="match status" value="1"/>
</dbReference>
<feature type="compositionally biased region" description="Pro residues" evidence="6">
    <location>
        <begin position="217"/>
        <end position="229"/>
    </location>
</feature>
<proteinExistence type="inferred from homology"/>
<dbReference type="GO" id="GO:0009626">
    <property type="term" value="P:plant-type hypersensitive response"/>
    <property type="evidence" value="ECO:0007669"/>
    <property type="project" value="UniProtKB-KW"/>
</dbReference>
<dbReference type="InterPro" id="IPR036163">
    <property type="entry name" value="HMA_dom_sf"/>
</dbReference>
<sequence length="253" mass="29495">MEKHALDPIIILEVNTSCCKECPEKLKKALLMTKSVNEVSVDPEKKLVLVRGNIDPFMLIQAIAKMGKSAELMFYDKEPNFEGHLPKNGQCSGEKDPHKDDNKQNVRNIGRDEHFLCHDDDEDEDDYFVHKDHGPEMPKNIHEEEKYKGSYQGFHRSTSTNGRMPSRDSETMFGNHSDHHKQTHFRSQSSRYDTSNSHHPRRSREEPAPYDHYHPRMPSPPPPPPPSPPSRSYGLFREHRPMSEFDSYHNYFW</sequence>